<dbReference type="PIRSF" id="PIRSF000292">
    <property type="entry name" value="Ubi_od_II"/>
    <property type="match status" value="1"/>
</dbReference>
<gene>
    <name evidence="19" type="ORF">SAMN05421807_105226</name>
</gene>
<sequence length="321" mass="35746">MKLKWAILGALFTLTAVLTGCEPLTVLDPKGPQAQTQADVIWISIAIMAFIVITVFVMLVYILIKYRGSKQADSYEPPHIEGNKIVESIVVGIPIIIVAVLSIISVQSTYDVEAKPEGYGDKEPLVVYASSSDWKWHFSYPEQDIETVNYLYVPTDRPLEFKLYSYGPITSFWIPQLGGQKYAMSDMITTLHLAADVPGEFMGRNSNFSGEGFAENTFNVTAMPQQEFDDWVKEVKQTAKPLTEEKFDELLEPGHLGQLTFTGTHLGFMPPPKGHHEGHGAGGEDHSEHSSHESESSEHSEHDNNNNEHNHESDEAASHNE</sequence>
<dbReference type="PROSITE" id="PS51257">
    <property type="entry name" value="PROKAR_LIPOPROTEIN"/>
    <property type="match status" value="1"/>
</dbReference>
<evidence type="ECO:0000256" key="16">
    <source>
        <dbReference type="SAM" id="Phobius"/>
    </source>
</evidence>
<keyword evidence="11 16" id="KW-1133">Transmembrane helix</keyword>
<dbReference type="OrthoDB" id="9783445at2"/>
<evidence type="ECO:0000256" key="3">
    <source>
        <dbReference type="ARBA" id="ARBA00007866"/>
    </source>
</evidence>
<reference evidence="20" key="1">
    <citation type="submission" date="2016-11" db="EMBL/GenBank/DDBJ databases">
        <authorList>
            <person name="Varghese N."/>
            <person name="Submissions S."/>
        </authorList>
    </citation>
    <scope>NUCLEOTIDE SEQUENCE [LARGE SCALE GENOMIC DNA]</scope>
    <source>
        <strain evidence="20">CGMCC 1.6496</strain>
    </source>
</reference>
<dbReference type="GO" id="GO:0016682">
    <property type="term" value="F:oxidoreductase activity, acting on diphenols and related substances as donors, oxygen as acceptor"/>
    <property type="evidence" value="ECO:0007669"/>
    <property type="project" value="InterPro"/>
</dbReference>
<evidence type="ECO:0000259" key="18">
    <source>
        <dbReference type="PROSITE" id="PS50999"/>
    </source>
</evidence>
<dbReference type="InterPro" id="IPR011759">
    <property type="entry name" value="Cyt_c_oxidase_su2_TM_dom"/>
</dbReference>
<dbReference type="EC" id="1.10.3.-" evidence="14"/>
<evidence type="ECO:0000313" key="19">
    <source>
        <dbReference type="EMBL" id="SHH27812.1"/>
    </source>
</evidence>
<dbReference type="InterPro" id="IPR006332">
    <property type="entry name" value="QoxA"/>
</dbReference>
<comment type="catalytic activity">
    <reaction evidence="1 14">
        <text>2 a quinol + O2 = 2 a quinone + 2 H2O</text>
        <dbReference type="Rhea" id="RHEA:55376"/>
        <dbReference type="ChEBI" id="CHEBI:15377"/>
        <dbReference type="ChEBI" id="CHEBI:15379"/>
        <dbReference type="ChEBI" id="CHEBI:24646"/>
        <dbReference type="ChEBI" id="CHEBI:132124"/>
    </reaction>
</comment>
<dbReference type="Proteomes" id="UP000184079">
    <property type="component" value="Unassembled WGS sequence"/>
</dbReference>
<evidence type="ECO:0000256" key="15">
    <source>
        <dbReference type="SAM" id="MobiDB-lite"/>
    </source>
</evidence>
<evidence type="ECO:0000259" key="17">
    <source>
        <dbReference type="PROSITE" id="PS50857"/>
    </source>
</evidence>
<keyword evidence="6 14" id="KW-1003">Cell membrane</keyword>
<dbReference type="Gene3D" id="2.60.40.420">
    <property type="entry name" value="Cupredoxins - blue copper proteins"/>
    <property type="match status" value="1"/>
</dbReference>
<keyword evidence="13 14" id="KW-0472">Membrane</keyword>
<dbReference type="Pfam" id="PF02790">
    <property type="entry name" value="COX2_TM"/>
    <property type="match status" value="1"/>
</dbReference>
<keyword evidence="8 16" id="KW-0812">Transmembrane</keyword>
<comment type="similarity">
    <text evidence="3 14">Belongs to the cytochrome c oxidase subunit 2 family.</text>
</comment>
<keyword evidence="10 14" id="KW-0249">Electron transport</keyword>
<dbReference type="CDD" id="cd04212">
    <property type="entry name" value="CuRO_UO_II"/>
    <property type="match status" value="1"/>
</dbReference>
<feature type="domain" description="Cytochrome oxidase subunit II transmembrane region profile" evidence="18">
    <location>
        <begin position="18"/>
        <end position="116"/>
    </location>
</feature>
<organism evidence="19 20">
    <name type="scientific">Virgibacillus chiguensis</name>
    <dbReference type="NCBI Taxonomy" id="411959"/>
    <lineage>
        <taxon>Bacteria</taxon>
        <taxon>Bacillati</taxon>
        <taxon>Bacillota</taxon>
        <taxon>Bacilli</taxon>
        <taxon>Bacillales</taxon>
        <taxon>Bacillaceae</taxon>
        <taxon>Virgibacillus</taxon>
    </lineage>
</organism>
<dbReference type="InterPro" id="IPR002429">
    <property type="entry name" value="CcO_II-like_C"/>
</dbReference>
<feature type="domain" description="Cytochrome oxidase subunit II copper A binding" evidence="17">
    <location>
        <begin position="122"/>
        <end position="234"/>
    </location>
</feature>
<dbReference type="AlphaFoldDB" id="A0A1M5RNH7"/>
<name>A0A1M5RNH7_9BACI</name>
<dbReference type="PANTHER" id="PTHR22888">
    <property type="entry name" value="CYTOCHROME C OXIDASE, SUBUNIT II"/>
    <property type="match status" value="1"/>
</dbReference>
<proteinExistence type="inferred from homology"/>
<keyword evidence="20" id="KW-1185">Reference proteome</keyword>
<dbReference type="GO" id="GO:0009486">
    <property type="term" value="F:cytochrome bo3 ubiquinol oxidase activity"/>
    <property type="evidence" value="ECO:0007669"/>
    <property type="project" value="InterPro"/>
</dbReference>
<keyword evidence="7 14" id="KW-0679">Respiratory chain</keyword>
<dbReference type="InterPro" id="IPR008972">
    <property type="entry name" value="Cupredoxin"/>
</dbReference>
<evidence type="ECO:0000313" key="20">
    <source>
        <dbReference type="Proteomes" id="UP000184079"/>
    </source>
</evidence>
<evidence type="ECO:0000256" key="14">
    <source>
        <dbReference type="PIRNR" id="PIRNR000292"/>
    </source>
</evidence>
<dbReference type="PROSITE" id="PS50999">
    <property type="entry name" value="COX2_TM"/>
    <property type="match status" value="1"/>
</dbReference>
<evidence type="ECO:0000256" key="5">
    <source>
        <dbReference type="ARBA" id="ARBA00022448"/>
    </source>
</evidence>
<dbReference type="GO" id="GO:0005507">
    <property type="term" value="F:copper ion binding"/>
    <property type="evidence" value="ECO:0007669"/>
    <property type="project" value="InterPro"/>
</dbReference>
<evidence type="ECO:0000256" key="1">
    <source>
        <dbReference type="ARBA" id="ARBA00000725"/>
    </source>
</evidence>
<evidence type="ECO:0000256" key="12">
    <source>
        <dbReference type="ARBA" id="ARBA00023002"/>
    </source>
</evidence>
<evidence type="ECO:0000256" key="2">
    <source>
        <dbReference type="ARBA" id="ARBA00004651"/>
    </source>
</evidence>
<feature type="transmembrane region" description="Helical" evidence="16">
    <location>
        <begin position="85"/>
        <end position="106"/>
    </location>
</feature>
<feature type="transmembrane region" description="Helical" evidence="16">
    <location>
        <begin position="40"/>
        <end position="64"/>
    </location>
</feature>
<comment type="subcellular location">
    <subcellularLocation>
        <location evidence="2">Cell membrane</location>
        <topology evidence="2">Multi-pass membrane protein</topology>
    </subcellularLocation>
</comment>
<dbReference type="GO" id="GO:0042773">
    <property type="term" value="P:ATP synthesis coupled electron transport"/>
    <property type="evidence" value="ECO:0007669"/>
    <property type="project" value="TreeGrafter"/>
</dbReference>
<dbReference type="GO" id="GO:0005886">
    <property type="term" value="C:plasma membrane"/>
    <property type="evidence" value="ECO:0007669"/>
    <property type="project" value="UniProtKB-SubCell"/>
</dbReference>
<evidence type="ECO:0000256" key="6">
    <source>
        <dbReference type="ARBA" id="ARBA00022475"/>
    </source>
</evidence>
<feature type="compositionally biased region" description="Basic and acidic residues" evidence="15">
    <location>
        <begin position="274"/>
        <end position="321"/>
    </location>
</feature>
<dbReference type="InterPro" id="IPR045187">
    <property type="entry name" value="CcO_II"/>
</dbReference>
<evidence type="ECO:0000256" key="9">
    <source>
        <dbReference type="ARBA" id="ARBA00022729"/>
    </source>
</evidence>
<evidence type="ECO:0000256" key="13">
    <source>
        <dbReference type="ARBA" id="ARBA00023136"/>
    </source>
</evidence>
<evidence type="ECO:0000256" key="10">
    <source>
        <dbReference type="ARBA" id="ARBA00022982"/>
    </source>
</evidence>
<evidence type="ECO:0000256" key="11">
    <source>
        <dbReference type="ARBA" id="ARBA00022989"/>
    </source>
</evidence>
<dbReference type="Gene3D" id="1.10.287.90">
    <property type="match status" value="1"/>
</dbReference>
<dbReference type="InterPro" id="IPR036257">
    <property type="entry name" value="Cyt_c_oxidase_su2_TM_sf"/>
</dbReference>
<dbReference type="PROSITE" id="PS50857">
    <property type="entry name" value="COX2_CUA"/>
    <property type="match status" value="1"/>
</dbReference>
<evidence type="ECO:0000256" key="7">
    <source>
        <dbReference type="ARBA" id="ARBA00022660"/>
    </source>
</evidence>
<keyword evidence="5 14" id="KW-0813">Transport</keyword>
<feature type="region of interest" description="Disordered" evidence="15">
    <location>
        <begin position="261"/>
        <end position="321"/>
    </location>
</feature>
<keyword evidence="9" id="KW-0732">Signal</keyword>
<dbReference type="PANTHER" id="PTHR22888:SF18">
    <property type="entry name" value="CYTOCHROME BO(3) UBIQUINOL OXIDASE SUBUNIT 2"/>
    <property type="match status" value="1"/>
</dbReference>
<keyword evidence="12 14" id="KW-0560">Oxidoreductase</keyword>
<dbReference type="SUPFAM" id="SSF81464">
    <property type="entry name" value="Cytochrome c oxidase subunit II-like, transmembrane region"/>
    <property type="match status" value="1"/>
</dbReference>
<evidence type="ECO:0000256" key="8">
    <source>
        <dbReference type="ARBA" id="ARBA00022692"/>
    </source>
</evidence>
<dbReference type="EMBL" id="FQXD01000005">
    <property type="protein sequence ID" value="SHH27812.1"/>
    <property type="molecule type" value="Genomic_DNA"/>
</dbReference>
<dbReference type="GO" id="GO:0004129">
    <property type="term" value="F:cytochrome-c oxidase activity"/>
    <property type="evidence" value="ECO:0007669"/>
    <property type="project" value="UniProtKB-UniRule"/>
</dbReference>
<comment type="function">
    <text evidence="14">Catalyzes quinol oxidation with the concomitant reduction of oxygen to water. Subunit II transfers the electrons from a quinol to the binuclear center of the catalytic subunit I.</text>
</comment>
<protein>
    <recommendedName>
        <fullName evidence="4 14">Quinol oxidase subunit 2</fullName>
        <ecNumber evidence="14">1.10.3.-</ecNumber>
    </recommendedName>
</protein>
<dbReference type="SUPFAM" id="SSF49503">
    <property type="entry name" value="Cupredoxins"/>
    <property type="match status" value="1"/>
</dbReference>
<dbReference type="RefSeq" id="WP_073007124.1">
    <property type="nucleotide sequence ID" value="NZ_FQXD01000005.1"/>
</dbReference>
<evidence type="ECO:0000256" key="4">
    <source>
        <dbReference type="ARBA" id="ARBA00016131"/>
    </source>
</evidence>
<dbReference type="InterPro" id="IPR034227">
    <property type="entry name" value="CuRO_UO_II"/>
</dbReference>
<accession>A0A1M5RNH7</accession>
<dbReference type="NCBIfam" id="TIGR01432">
    <property type="entry name" value="QOXA"/>
    <property type="match status" value="1"/>
</dbReference>
<dbReference type="InterPro" id="IPR006333">
    <property type="entry name" value="Cyt_o_ubiquinol_oxidase_su2"/>
</dbReference>